<reference evidence="3 4" key="1">
    <citation type="submission" date="2019-01" db="EMBL/GenBank/DDBJ databases">
        <title>Sequencing of cultivated peanut Arachis hypogaea provides insights into genome evolution and oil improvement.</title>
        <authorList>
            <person name="Chen X."/>
        </authorList>
    </citation>
    <scope>NUCLEOTIDE SEQUENCE [LARGE SCALE GENOMIC DNA]</scope>
    <source>
        <strain evidence="4">cv. Fuhuasheng</strain>
        <tissue evidence="3">Leaves</tissue>
    </source>
</reference>
<dbReference type="AlphaFoldDB" id="A0A445DYE6"/>
<evidence type="ECO:0000313" key="3">
    <source>
        <dbReference type="EMBL" id="RYR68121.1"/>
    </source>
</evidence>
<dbReference type="InterPro" id="IPR006564">
    <property type="entry name" value="Znf_PMZ"/>
</dbReference>
<feature type="region of interest" description="Disordered" evidence="1">
    <location>
        <begin position="109"/>
        <end position="134"/>
    </location>
</feature>
<dbReference type="Proteomes" id="UP000289738">
    <property type="component" value="Chromosome A03"/>
</dbReference>
<dbReference type="SMART" id="SM00575">
    <property type="entry name" value="ZnF_PMZ"/>
    <property type="match status" value="1"/>
</dbReference>
<protein>
    <recommendedName>
        <fullName evidence="2">Zinc finger PMZ-type domain-containing protein</fullName>
    </recommendedName>
</protein>
<dbReference type="GO" id="GO:0008270">
    <property type="term" value="F:zinc ion binding"/>
    <property type="evidence" value="ECO:0007669"/>
    <property type="project" value="InterPro"/>
</dbReference>
<keyword evidence="4" id="KW-1185">Reference proteome</keyword>
<proteinExistence type="predicted"/>
<sequence length="497" mass="56872">MSLYPSFVLMENNQYFFGVIYPSGIVRYDDEGVIFESDKTISICASERWIYEPVILDRWGSAREGNVRPTCTTDVQHVMELYAAIRDVVVGGGPSPSALEVMPLDATPIHSAQPHDSADDSDSEDDSTYVAGAGLSSDTLSENEFVLETPSSSVGRFSNREAVLMAVKNYNIRQNAEYRVLDHAQLDSGLICKVVLSMIKTDPLMSIPMLQSAVHQSYHFKPSYRKECLPITIHECIDVPYYNGNKIDGEWSQFDNAFWAFSPCIEEFKHYEPFVLVDGTHLYGKYGGVILIVVAQDAYHAYYIRHMASNFNYRFKSAEGKRYLINAVYSPSKEGCDWYFDALGTLSHETVDWALHFWKNLWLQHCDEGRWYGHMTTNLSECINAVLKGTRNLPVVAIFRTTYERASVFSVEEMEPVYGWSQTLYWVHLTEHTCDYGLFQSLHYPCRHALTACVAASIEWGYFMDPVYTMAYVFNVYEREFCRYQTKRCGLHGTVYT</sequence>
<name>A0A445DYE6_ARAHY</name>
<comment type="caution">
    <text evidence="3">The sequence shown here is derived from an EMBL/GenBank/DDBJ whole genome shotgun (WGS) entry which is preliminary data.</text>
</comment>
<gene>
    <name evidence="3" type="ORF">Ahy_A03g014593</name>
</gene>
<dbReference type="PANTHER" id="PTHR31973:SF195">
    <property type="entry name" value="MUDR FAMILY TRANSPOSASE"/>
    <property type="match status" value="1"/>
</dbReference>
<evidence type="ECO:0000256" key="1">
    <source>
        <dbReference type="SAM" id="MobiDB-lite"/>
    </source>
</evidence>
<evidence type="ECO:0000313" key="4">
    <source>
        <dbReference type="Proteomes" id="UP000289738"/>
    </source>
</evidence>
<accession>A0A445DYE6</accession>
<dbReference type="EMBL" id="SDMP01000003">
    <property type="protein sequence ID" value="RYR68121.1"/>
    <property type="molecule type" value="Genomic_DNA"/>
</dbReference>
<dbReference type="PANTHER" id="PTHR31973">
    <property type="entry name" value="POLYPROTEIN, PUTATIVE-RELATED"/>
    <property type="match status" value="1"/>
</dbReference>
<evidence type="ECO:0000259" key="2">
    <source>
        <dbReference type="SMART" id="SM00575"/>
    </source>
</evidence>
<feature type="domain" description="Zinc finger PMZ-type" evidence="2">
    <location>
        <begin position="432"/>
        <end position="459"/>
    </location>
</feature>
<organism evidence="3 4">
    <name type="scientific">Arachis hypogaea</name>
    <name type="common">Peanut</name>
    <dbReference type="NCBI Taxonomy" id="3818"/>
    <lineage>
        <taxon>Eukaryota</taxon>
        <taxon>Viridiplantae</taxon>
        <taxon>Streptophyta</taxon>
        <taxon>Embryophyta</taxon>
        <taxon>Tracheophyta</taxon>
        <taxon>Spermatophyta</taxon>
        <taxon>Magnoliopsida</taxon>
        <taxon>eudicotyledons</taxon>
        <taxon>Gunneridae</taxon>
        <taxon>Pentapetalae</taxon>
        <taxon>rosids</taxon>
        <taxon>fabids</taxon>
        <taxon>Fabales</taxon>
        <taxon>Fabaceae</taxon>
        <taxon>Papilionoideae</taxon>
        <taxon>50 kb inversion clade</taxon>
        <taxon>dalbergioids sensu lato</taxon>
        <taxon>Dalbergieae</taxon>
        <taxon>Pterocarpus clade</taxon>
        <taxon>Arachis</taxon>
    </lineage>
</organism>